<dbReference type="InterPro" id="IPR014710">
    <property type="entry name" value="RmlC-like_jellyroll"/>
</dbReference>
<keyword evidence="2" id="KW-0805">Transcription regulation</keyword>
<dbReference type="EMBL" id="AP023396">
    <property type="protein sequence ID" value="BCK54731.1"/>
    <property type="molecule type" value="Genomic_DNA"/>
</dbReference>
<dbReference type="AlphaFoldDB" id="A0A7G1KIL4"/>
<evidence type="ECO:0000256" key="5">
    <source>
        <dbReference type="ARBA" id="ARBA00074140"/>
    </source>
</evidence>
<dbReference type="Gene3D" id="2.60.120.10">
    <property type="entry name" value="Jelly Rolls"/>
    <property type="match status" value="1"/>
</dbReference>
<keyword evidence="9" id="KW-1185">Reference proteome</keyword>
<evidence type="ECO:0000256" key="2">
    <source>
        <dbReference type="ARBA" id="ARBA00023015"/>
    </source>
</evidence>
<proteinExistence type="predicted"/>
<dbReference type="InterPro" id="IPR011051">
    <property type="entry name" value="RmlC_Cupin_sf"/>
</dbReference>
<protein>
    <recommendedName>
        <fullName evidence="5">HTH-type transcriptional regulator RipA</fullName>
    </recommendedName>
    <alternativeName>
        <fullName evidence="6">Repressor of iron proteins A</fullName>
    </alternativeName>
</protein>
<dbReference type="SMART" id="SM00342">
    <property type="entry name" value="HTH_ARAC"/>
    <property type="match status" value="1"/>
</dbReference>
<dbReference type="InterPro" id="IPR009057">
    <property type="entry name" value="Homeodomain-like_sf"/>
</dbReference>
<dbReference type="Gene3D" id="1.10.10.60">
    <property type="entry name" value="Homeodomain-like"/>
    <property type="match status" value="1"/>
</dbReference>
<evidence type="ECO:0000256" key="4">
    <source>
        <dbReference type="ARBA" id="ARBA00023163"/>
    </source>
</evidence>
<evidence type="ECO:0000256" key="3">
    <source>
        <dbReference type="ARBA" id="ARBA00023125"/>
    </source>
</evidence>
<dbReference type="InterPro" id="IPR003313">
    <property type="entry name" value="AraC-bd"/>
</dbReference>
<dbReference type="PROSITE" id="PS00041">
    <property type="entry name" value="HTH_ARAC_FAMILY_1"/>
    <property type="match status" value="1"/>
</dbReference>
<dbReference type="SUPFAM" id="SSF46689">
    <property type="entry name" value="Homeodomain-like"/>
    <property type="match status" value="1"/>
</dbReference>
<dbReference type="KEGG" id="nwl:NWFMUON74_25030"/>
<dbReference type="Pfam" id="PF12833">
    <property type="entry name" value="HTH_18"/>
    <property type="match status" value="1"/>
</dbReference>
<dbReference type="Proteomes" id="UP000516173">
    <property type="component" value="Chromosome"/>
</dbReference>
<dbReference type="InterPro" id="IPR018062">
    <property type="entry name" value="HTH_AraC-typ_CS"/>
</dbReference>
<evidence type="ECO:0000313" key="8">
    <source>
        <dbReference type="EMBL" id="BCK54731.1"/>
    </source>
</evidence>
<dbReference type="SUPFAM" id="SSF51182">
    <property type="entry name" value="RmlC-like cupins"/>
    <property type="match status" value="1"/>
</dbReference>
<dbReference type="FunFam" id="1.10.10.60:FF:000132">
    <property type="entry name" value="AraC family transcriptional regulator"/>
    <property type="match status" value="1"/>
</dbReference>
<feature type="domain" description="HTH araC/xylS-type" evidence="7">
    <location>
        <begin position="193"/>
        <end position="290"/>
    </location>
</feature>
<dbReference type="GO" id="GO:0043565">
    <property type="term" value="F:sequence-specific DNA binding"/>
    <property type="evidence" value="ECO:0007669"/>
    <property type="project" value="InterPro"/>
</dbReference>
<evidence type="ECO:0000259" key="7">
    <source>
        <dbReference type="PROSITE" id="PS01124"/>
    </source>
</evidence>
<dbReference type="Pfam" id="PF02311">
    <property type="entry name" value="AraC_binding"/>
    <property type="match status" value="1"/>
</dbReference>
<keyword evidence="4" id="KW-0804">Transcription</keyword>
<evidence type="ECO:0000313" key="9">
    <source>
        <dbReference type="Proteomes" id="UP000516173"/>
    </source>
</evidence>
<keyword evidence="1" id="KW-0678">Repressor</keyword>
<keyword evidence="3" id="KW-0238">DNA-binding</keyword>
<organism evidence="8 9">
    <name type="scientific">Nocardia wallacei</name>
    <dbReference type="NCBI Taxonomy" id="480035"/>
    <lineage>
        <taxon>Bacteria</taxon>
        <taxon>Bacillati</taxon>
        <taxon>Actinomycetota</taxon>
        <taxon>Actinomycetes</taxon>
        <taxon>Mycobacteriales</taxon>
        <taxon>Nocardiaceae</taxon>
        <taxon>Nocardia</taxon>
    </lineage>
</organism>
<evidence type="ECO:0000256" key="6">
    <source>
        <dbReference type="ARBA" id="ARBA00079449"/>
    </source>
</evidence>
<reference evidence="8 9" key="1">
    <citation type="submission" date="2020-08" db="EMBL/GenBank/DDBJ databases">
        <title>Genome Sequencing of Nocardia wallacei strain FMUON74 and assembly.</title>
        <authorList>
            <person name="Toyokawa M."/>
            <person name="Uesaka K."/>
        </authorList>
    </citation>
    <scope>NUCLEOTIDE SEQUENCE [LARGE SCALE GENOMIC DNA]</scope>
    <source>
        <strain evidence="8 9">FMUON74</strain>
    </source>
</reference>
<accession>A0A7G1KIL4</accession>
<dbReference type="PROSITE" id="PS01124">
    <property type="entry name" value="HTH_ARAC_FAMILY_2"/>
    <property type="match status" value="1"/>
</dbReference>
<sequence>MTVTVGVPVGGRKTLRCQIVSQNGHPLEVAAPAGPTAMVFGVGILPAGLWFEPHRHPQHQIVWASQGVLAVAAGGGQWVLPPTRALWIPGGLPHRTGTPDGAAMRGIFVEPDRCPVRFAAPTLLRVDRLLHELFDYLTGGGLDKPRAPGVFLRGADALAADRRQRAEAVVFDLLEPVEVTPVGAPMPADPRARAVAEALLRDPADDRTLAEFAPDATASARTLARLFRAETGISFGQWRTQVRLAASLPLLAGGLPLARIAERVGYGSASAYVAAFRRAIGVSPGRYFAR</sequence>
<dbReference type="InterPro" id="IPR018060">
    <property type="entry name" value="HTH_AraC"/>
</dbReference>
<name>A0A7G1KIL4_9NOCA</name>
<dbReference type="GO" id="GO:0003700">
    <property type="term" value="F:DNA-binding transcription factor activity"/>
    <property type="evidence" value="ECO:0007669"/>
    <property type="project" value="InterPro"/>
</dbReference>
<dbReference type="CDD" id="cd06124">
    <property type="entry name" value="cupin_NimR-like_N"/>
    <property type="match status" value="1"/>
</dbReference>
<gene>
    <name evidence="8" type="ORF">NWFMUON74_25030</name>
</gene>
<dbReference type="PANTHER" id="PTHR11019:SF199">
    <property type="entry name" value="HTH-TYPE TRANSCRIPTIONAL REGULATOR NIMR"/>
    <property type="match status" value="1"/>
</dbReference>
<evidence type="ECO:0000256" key="1">
    <source>
        <dbReference type="ARBA" id="ARBA00022491"/>
    </source>
</evidence>
<dbReference type="PANTHER" id="PTHR11019">
    <property type="entry name" value="HTH-TYPE TRANSCRIPTIONAL REGULATOR NIMR"/>
    <property type="match status" value="1"/>
</dbReference>